<dbReference type="Proteomes" id="UP001558713">
    <property type="component" value="Unassembled WGS sequence"/>
</dbReference>
<comment type="caution">
    <text evidence="2">The sequence shown here is derived from an EMBL/GenBank/DDBJ whole genome shotgun (WGS) entry which is preliminary data.</text>
</comment>
<evidence type="ECO:0000259" key="1">
    <source>
        <dbReference type="Pfam" id="PF00078"/>
    </source>
</evidence>
<dbReference type="InterPro" id="IPR000477">
    <property type="entry name" value="RT_dom"/>
</dbReference>
<protein>
    <submittedName>
        <fullName evidence="2">Mitochondrial protein</fullName>
    </submittedName>
</protein>
<gene>
    <name evidence="2" type="ORF">V5N11_003462</name>
</gene>
<feature type="domain" description="Reverse transcriptase" evidence="1">
    <location>
        <begin position="19"/>
        <end position="97"/>
    </location>
</feature>
<reference evidence="2 3" key="1">
    <citation type="submission" date="2024-04" db="EMBL/GenBank/DDBJ databases">
        <title>Genome assembly C_amara_ONT_v2.</title>
        <authorList>
            <person name="Yant L."/>
            <person name="Moore C."/>
            <person name="Slenker M."/>
        </authorList>
    </citation>
    <scope>NUCLEOTIDE SEQUENCE [LARGE SCALE GENOMIC DNA]</scope>
    <source>
        <tissue evidence="2">Leaf</tissue>
    </source>
</reference>
<dbReference type="AlphaFoldDB" id="A0ABD1C1P6"/>
<evidence type="ECO:0000313" key="2">
    <source>
        <dbReference type="EMBL" id="KAL1223399.1"/>
    </source>
</evidence>
<dbReference type="Pfam" id="PF00078">
    <property type="entry name" value="RVT_1"/>
    <property type="match status" value="1"/>
</dbReference>
<proteinExistence type="predicted"/>
<accession>A0ABD1C1P6</accession>
<organism evidence="2 3">
    <name type="scientific">Cardamine amara subsp. amara</name>
    <dbReference type="NCBI Taxonomy" id="228776"/>
    <lineage>
        <taxon>Eukaryota</taxon>
        <taxon>Viridiplantae</taxon>
        <taxon>Streptophyta</taxon>
        <taxon>Embryophyta</taxon>
        <taxon>Tracheophyta</taxon>
        <taxon>Spermatophyta</taxon>
        <taxon>Magnoliopsida</taxon>
        <taxon>eudicotyledons</taxon>
        <taxon>Gunneridae</taxon>
        <taxon>Pentapetalae</taxon>
        <taxon>rosids</taxon>
        <taxon>malvids</taxon>
        <taxon>Brassicales</taxon>
        <taxon>Brassicaceae</taxon>
        <taxon>Cardamineae</taxon>
        <taxon>Cardamine</taxon>
    </lineage>
</organism>
<evidence type="ECO:0000313" key="3">
    <source>
        <dbReference type="Proteomes" id="UP001558713"/>
    </source>
</evidence>
<sequence>MECVSSVTYTFLIIGAPKRMVTTTRGLRQGDPLSSYLFIICTEVLSSLCEKAKRNGKLKEVKVAKKSPFINHILFADDTIFFCRMDEESYKELLSILNR</sequence>
<name>A0ABD1C1P6_CARAN</name>
<keyword evidence="3" id="KW-1185">Reference proteome</keyword>
<dbReference type="EMBL" id="JBANAX010000074">
    <property type="protein sequence ID" value="KAL1223399.1"/>
    <property type="molecule type" value="Genomic_DNA"/>
</dbReference>